<feature type="transmembrane region" description="Helical" evidence="5">
    <location>
        <begin position="17"/>
        <end position="39"/>
    </location>
</feature>
<protein>
    <submittedName>
        <fullName evidence="6">YhgE/Pip family protein</fullName>
    </submittedName>
</protein>
<feature type="transmembrane region" description="Helical" evidence="5">
    <location>
        <begin position="571"/>
        <end position="592"/>
    </location>
</feature>
<feature type="transmembrane region" description="Helical" evidence="5">
    <location>
        <begin position="599"/>
        <end position="624"/>
    </location>
</feature>
<evidence type="ECO:0000256" key="1">
    <source>
        <dbReference type="ARBA" id="ARBA00004141"/>
    </source>
</evidence>
<dbReference type="NCBIfam" id="TIGR03061">
    <property type="entry name" value="pip_yhgE_Nterm"/>
    <property type="match status" value="1"/>
</dbReference>
<evidence type="ECO:0000256" key="5">
    <source>
        <dbReference type="SAM" id="Phobius"/>
    </source>
</evidence>
<dbReference type="InterPro" id="IPR017500">
    <property type="entry name" value="Phage_infect_YhgE_N"/>
</dbReference>
<keyword evidence="3 5" id="KW-1133">Transmembrane helix</keyword>
<dbReference type="InterPro" id="IPR011049">
    <property type="entry name" value="Serralysin-like_metalloprot_C"/>
</dbReference>
<dbReference type="InterPro" id="IPR051328">
    <property type="entry name" value="T7SS_ABC-Transporter"/>
</dbReference>
<comment type="subcellular location">
    <subcellularLocation>
        <location evidence="1">Membrane</location>
        <topology evidence="1">Multi-pass membrane protein</topology>
    </subcellularLocation>
</comment>
<keyword evidence="2 5" id="KW-0812">Transmembrane</keyword>
<evidence type="ECO:0000313" key="7">
    <source>
        <dbReference type="Proteomes" id="UP001316189"/>
    </source>
</evidence>
<dbReference type="Proteomes" id="UP001316189">
    <property type="component" value="Chromosome"/>
</dbReference>
<keyword evidence="4 5" id="KW-0472">Membrane</keyword>
<dbReference type="InterPro" id="IPR023908">
    <property type="entry name" value="xxxLxxG_rpt"/>
</dbReference>
<dbReference type="PANTHER" id="PTHR43077:SF5">
    <property type="entry name" value="PHAGE INFECTION PROTEIN"/>
    <property type="match status" value="1"/>
</dbReference>
<organism evidence="6 7">
    <name type="scientific">Cellulomonas chengniuliangii</name>
    <dbReference type="NCBI Taxonomy" id="2968084"/>
    <lineage>
        <taxon>Bacteria</taxon>
        <taxon>Bacillati</taxon>
        <taxon>Actinomycetota</taxon>
        <taxon>Actinomycetes</taxon>
        <taxon>Micrococcales</taxon>
        <taxon>Cellulomonadaceae</taxon>
        <taxon>Cellulomonas</taxon>
    </lineage>
</organism>
<accession>A0ABY5L190</accession>
<dbReference type="RefSeq" id="WP_227568212.1">
    <property type="nucleotide sequence ID" value="NZ_CP101988.1"/>
</dbReference>
<dbReference type="PANTHER" id="PTHR43077">
    <property type="entry name" value="TRANSPORT PERMEASE YVFS-RELATED"/>
    <property type="match status" value="1"/>
</dbReference>
<dbReference type="NCBIfam" id="TIGR03057">
    <property type="entry name" value="xxxLxxG_by_4"/>
    <property type="match status" value="2"/>
</dbReference>
<name>A0ABY5L190_9CELL</name>
<reference evidence="6 7" key="1">
    <citation type="submission" date="2022-07" db="EMBL/GenBank/DDBJ databases">
        <title>Novel species in genus cellulomonas.</title>
        <authorList>
            <person name="Ye L."/>
        </authorList>
    </citation>
    <scope>NUCLEOTIDE SEQUENCE [LARGE SCALE GENOMIC DNA]</scope>
    <source>
        <strain evidence="7">zg-Y338</strain>
    </source>
</reference>
<keyword evidence="7" id="KW-1185">Reference proteome</keyword>
<proteinExistence type="predicted"/>
<dbReference type="Gene3D" id="1.10.287.950">
    <property type="entry name" value="Methyl-accepting chemotaxis protein"/>
    <property type="match status" value="1"/>
</dbReference>
<feature type="transmembrane region" description="Helical" evidence="5">
    <location>
        <begin position="495"/>
        <end position="517"/>
    </location>
</feature>
<feature type="transmembrane region" description="Helical" evidence="5">
    <location>
        <begin position="644"/>
        <end position="670"/>
    </location>
</feature>
<evidence type="ECO:0000256" key="2">
    <source>
        <dbReference type="ARBA" id="ARBA00022692"/>
    </source>
</evidence>
<evidence type="ECO:0000256" key="4">
    <source>
        <dbReference type="ARBA" id="ARBA00023136"/>
    </source>
</evidence>
<evidence type="ECO:0000256" key="3">
    <source>
        <dbReference type="ARBA" id="ARBA00022989"/>
    </source>
</evidence>
<sequence>MSAPLSIRTGVRTRRNALAVIGVILVPLTVVGLLLWGLWSPQERLDTVRAAIVNADEPVTVDGQIVPLGRQLAAALVGSDAAANYTWEITDQDDAASGLEGGRYVAVVTIPEDFSAAATSFSGDASEARQATIDVRTADDGRVVDDAISRAITATAATVLGQQLTQTYLDNVLVGFSTLHDQLGTAADGAVSLADGLAALQAGNGQLADGAAQLTSGAGDAADGAAQLANGVRQSATGAGQVATGASDLAAGTSDLADGAEQLAGGLAALRESTTGLPDQAAALASGSRQVADGIAQYVGALTAQQTTVCGAAGAADPTCQALTAQITQLAPLVDGAQKAAAGTAALAGDPSQGTGLAGLTGGIAQLAGSSATGSTPASGAQALAQGAAAASTGADQLAAGTTALRNGLQQLDRGAATLSAGAGQLAGGADDLANALGEAGDGVDQLAGGGAELADGLSSAVGQVPTYTDSERASLAEVVAQPVTTPGLMGSGSFGTGPAVGIVALWLGALATFFVFRSMPARVLGSTRSALSMTLRTLLAPAGLAVVQGAAVGVVLGVTLDASGGELAGLVLVGALAALAFTALNQALVVLGGNLGRVLSLLIGLLVLVAAVIATVPDVLVVVRDVLPVGAGVDAFAAVLNGAGGLGGAVAVLLVWTAASIAATSLAVAGARKTRAHDLVAAHA</sequence>
<feature type="transmembrane region" description="Helical" evidence="5">
    <location>
        <begin position="538"/>
        <end position="559"/>
    </location>
</feature>
<dbReference type="EMBL" id="CP101988">
    <property type="protein sequence ID" value="UUI75693.1"/>
    <property type="molecule type" value="Genomic_DNA"/>
</dbReference>
<gene>
    <name evidence="6" type="ORF">NP064_01870</name>
</gene>
<evidence type="ECO:0000313" key="6">
    <source>
        <dbReference type="EMBL" id="UUI75693.1"/>
    </source>
</evidence>
<dbReference type="SUPFAM" id="SSF101967">
    <property type="entry name" value="Adhesin YadA, collagen-binding domain"/>
    <property type="match status" value="1"/>
</dbReference>